<evidence type="ECO:0000313" key="3">
    <source>
        <dbReference type="EMBL" id="KAF2736798.1"/>
    </source>
</evidence>
<keyword evidence="2" id="KW-0812">Transmembrane</keyword>
<evidence type="ECO:0000313" key="4">
    <source>
        <dbReference type="Proteomes" id="UP000799444"/>
    </source>
</evidence>
<dbReference type="AlphaFoldDB" id="A0A9P4V510"/>
<comment type="caution">
    <text evidence="3">The sequence shown here is derived from an EMBL/GenBank/DDBJ whole genome shotgun (WGS) entry which is preliminary data.</text>
</comment>
<dbReference type="OrthoDB" id="3692311at2759"/>
<organism evidence="3 4">
    <name type="scientific">Polyplosphaeria fusca</name>
    <dbReference type="NCBI Taxonomy" id="682080"/>
    <lineage>
        <taxon>Eukaryota</taxon>
        <taxon>Fungi</taxon>
        <taxon>Dikarya</taxon>
        <taxon>Ascomycota</taxon>
        <taxon>Pezizomycotina</taxon>
        <taxon>Dothideomycetes</taxon>
        <taxon>Pleosporomycetidae</taxon>
        <taxon>Pleosporales</taxon>
        <taxon>Tetraplosphaeriaceae</taxon>
        <taxon>Polyplosphaeria</taxon>
    </lineage>
</organism>
<keyword evidence="2" id="KW-1133">Transmembrane helix</keyword>
<name>A0A9P4V510_9PLEO</name>
<dbReference type="EMBL" id="ML996121">
    <property type="protein sequence ID" value="KAF2736798.1"/>
    <property type="molecule type" value="Genomic_DNA"/>
</dbReference>
<sequence length="636" mass="70147">MNDYLHERYRVSRSSSVISDSSDGRHTPVAIQQPVSPLDQEAPPFSQRVSEEKNRKIPGSPAGPNILHRGGWISALSCTGDIIVVMTSIVFLVYASFVIHNDGVPVTEVPNLPTLKDAARYGPTIFPILFAAIVGQAMHAIAHWRLENGERMKVLDQLLGSTGLFSTVITQFKFRNMGFTGAGLVILWLLSPLGGQASLRVLDFGSETLTQSHNIYYLDRRSEYQPAQQTMQGLDISESVWVGSQLYMASVAGTRAVKESGMDIWGNLKIPMLERLDTVQEPDGWHKIDHTKNVTYSSLIGVPLSLLSQSANTTFNLEYPYWTLDCPVRQKANFSDPRQTWLLPGENVTAISGADDGWEVGTSGTWGISTLSAGFQENDKNLTNRVFYYKGYDDDSGKTMSASKAQCSMSTTYVEVSAICIARNCTVDRMRPSTQPHPPSAWALGIEPTTHLFFYDFHKAAALETFRTPTPIQRYFRNPIAVGLLTSGIPPESAIGKESLTYNLSFDRAYYLRSNATETRVVATVKCQRGWLAALYIATAAMLLAGVFGLVLEFSRKAPGFALNISSLTRDNPYIVLPRGGSTLDSIDRSRLLQDVRVRLGDVKPGDPVGYIAIASCDEKGRVVRLSGLERSRTFE</sequence>
<evidence type="ECO:0000256" key="1">
    <source>
        <dbReference type="SAM" id="MobiDB-lite"/>
    </source>
</evidence>
<protein>
    <submittedName>
        <fullName evidence="3">Uncharacterized protein</fullName>
    </submittedName>
</protein>
<reference evidence="3" key="1">
    <citation type="journal article" date="2020" name="Stud. Mycol.">
        <title>101 Dothideomycetes genomes: a test case for predicting lifestyles and emergence of pathogens.</title>
        <authorList>
            <person name="Haridas S."/>
            <person name="Albert R."/>
            <person name="Binder M."/>
            <person name="Bloem J."/>
            <person name="Labutti K."/>
            <person name="Salamov A."/>
            <person name="Andreopoulos B."/>
            <person name="Baker S."/>
            <person name="Barry K."/>
            <person name="Bills G."/>
            <person name="Bluhm B."/>
            <person name="Cannon C."/>
            <person name="Castanera R."/>
            <person name="Culley D."/>
            <person name="Daum C."/>
            <person name="Ezra D."/>
            <person name="Gonzalez J."/>
            <person name="Henrissat B."/>
            <person name="Kuo A."/>
            <person name="Liang C."/>
            <person name="Lipzen A."/>
            <person name="Lutzoni F."/>
            <person name="Magnuson J."/>
            <person name="Mondo S."/>
            <person name="Nolan M."/>
            <person name="Ohm R."/>
            <person name="Pangilinan J."/>
            <person name="Park H.-J."/>
            <person name="Ramirez L."/>
            <person name="Alfaro M."/>
            <person name="Sun H."/>
            <person name="Tritt A."/>
            <person name="Yoshinaga Y."/>
            <person name="Zwiers L.-H."/>
            <person name="Turgeon B."/>
            <person name="Goodwin S."/>
            <person name="Spatafora J."/>
            <person name="Crous P."/>
            <person name="Grigoriev I."/>
        </authorList>
    </citation>
    <scope>NUCLEOTIDE SEQUENCE</scope>
    <source>
        <strain evidence="3">CBS 125425</strain>
    </source>
</reference>
<proteinExistence type="predicted"/>
<feature type="transmembrane region" description="Helical" evidence="2">
    <location>
        <begin position="121"/>
        <end position="142"/>
    </location>
</feature>
<feature type="transmembrane region" description="Helical" evidence="2">
    <location>
        <begin position="530"/>
        <end position="552"/>
    </location>
</feature>
<accession>A0A9P4V510</accession>
<keyword evidence="2" id="KW-0472">Membrane</keyword>
<feature type="transmembrane region" description="Helical" evidence="2">
    <location>
        <begin position="174"/>
        <end position="191"/>
    </location>
</feature>
<feature type="region of interest" description="Disordered" evidence="1">
    <location>
        <begin position="15"/>
        <end position="62"/>
    </location>
</feature>
<keyword evidence="4" id="KW-1185">Reference proteome</keyword>
<evidence type="ECO:0000256" key="2">
    <source>
        <dbReference type="SAM" id="Phobius"/>
    </source>
</evidence>
<gene>
    <name evidence="3" type="ORF">EJ04DRAFT_562072</name>
</gene>
<feature type="transmembrane region" description="Helical" evidence="2">
    <location>
        <begin position="82"/>
        <end position="101"/>
    </location>
</feature>
<dbReference type="Proteomes" id="UP000799444">
    <property type="component" value="Unassembled WGS sequence"/>
</dbReference>